<evidence type="ECO:0000313" key="2">
    <source>
        <dbReference type="EMBL" id="QNO14016.1"/>
    </source>
</evidence>
<evidence type="ECO:0000259" key="1">
    <source>
        <dbReference type="Pfam" id="PF04324"/>
    </source>
</evidence>
<keyword evidence="3" id="KW-1185">Reference proteome</keyword>
<evidence type="ECO:0000313" key="3">
    <source>
        <dbReference type="Proteomes" id="UP000516160"/>
    </source>
</evidence>
<dbReference type="Pfam" id="PF04324">
    <property type="entry name" value="Fer2_BFD"/>
    <property type="match status" value="1"/>
</dbReference>
<protein>
    <submittedName>
        <fullName evidence="2">(2Fe-2S)-binding protein</fullName>
    </submittedName>
</protein>
<name>A0A7G9W5Q4_ALKCA</name>
<dbReference type="EMBL" id="CP058559">
    <property type="protein sequence ID" value="QNO14016.1"/>
    <property type="molecule type" value="Genomic_DNA"/>
</dbReference>
<dbReference type="Gene3D" id="1.10.10.1100">
    <property type="entry name" value="BFD-like [2Fe-2S]-binding domain"/>
    <property type="match status" value="1"/>
</dbReference>
<organism evidence="2 3">
    <name type="scientific">Alkalicella caledoniensis</name>
    <dbReference type="NCBI Taxonomy" id="2731377"/>
    <lineage>
        <taxon>Bacteria</taxon>
        <taxon>Bacillati</taxon>
        <taxon>Bacillota</taxon>
        <taxon>Clostridia</taxon>
        <taxon>Eubacteriales</taxon>
        <taxon>Proteinivoracaceae</taxon>
        <taxon>Alkalicella</taxon>
    </lineage>
</organism>
<gene>
    <name evidence="2" type="ORF">HYG86_04115</name>
</gene>
<reference evidence="2 3" key="1">
    <citation type="submission" date="2020-07" db="EMBL/GenBank/DDBJ databases">
        <title>Alkalicella. sp. LB2 genome.</title>
        <authorList>
            <person name="Postec A."/>
            <person name="Quemeneur M."/>
        </authorList>
    </citation>
    <scope>NUCLEOTIDE SEQUENCE [LARGE SCALE GENOMIC DNA]</scope>
    <source>
        <strain evidence="2 3">LB2</strain>
    </source>
</reference>
<dbReference type="Proteomes" id="UP000516160">
    <property type="component" value="Chromosome"/>
</dbReference>
<sequence>MNQVISADIMDKLQKISLCKGISKASIKKAIKEGAKTLKEVEKATGASSGPCKGKRCAHKIGEILEETR</sequence>
<dbReference type="InterPro" id="IPR041854">
    <property type="entry name" value="BFD-like_2Fe2S-bd_dom_sf"/>
</dbReference>
<dbReference type="InterPro" id="IPR007419">
    <property type="entry name" value="BFD-like_2Fe2S-bd_dom"/>
</dbReference>
<accession>A0A7G9W5Q4</accession>
<dbReference type="KEGG" id="acae:HYG86_04115"/>
<dbReference type="RefSeq" id="WP_213167678.1">
    <property type="nucleotide sequence ID" value="NZ_CP058559.1"/>
</dbReference>
<proteinExistence type="predicted"/>
<dbReference type="AlphaFoldDB" id="A0A7G9W5Q4"/>
<feature type="domain" description="BFD-like [2Fe-2S]-binding" evidence="1">
    <location>
        <begin position="18"/>
        <end position="67"/>
    </location>
</feature>